<organism evidence="2 4">
    <name type="scientific">Rhizophagus irregularis</name>
    <dbReference type="NCBI Taxonomy" id="588596"/>
    <lineage>
        <taxon>Eukaryota</taxon>
        <taxon>Fungi</taxon>
        <taxon>Fungi incertae sedis</taxon>
        <taxon>Mucoromycota</taxon>
        <taxon>Glomeromycotina</taxon>
        <taxon>Glomeromycetes</taxon>
        <taxon>Glomerales</taxon>
        <taxon>Glomeraceae</taxon>
        <taxon>Rhizophagus</taxon>
    </lineage>
</organism>
<evidence type="ECO:0000313" key="2">
    <source>
        <dbReference type="EMBL" id="PKK62416.1"/>
    </source>
</evidence>
<dbReference type="EMBL" id="LLXL01001927">
    <property type="protein sequence ID" value="PKK62416.1"/>
    <property type="molecule type" value="Genomic_DNA"/>
</dbReference>
<reference evidence="2 4" key="1">
    <citation type="submission" date="2016-04" db="EMBL/GenBank/DDBJ databases">
        <title>Genome analyses suggest a sexual origin of heterokaryosis in a supposedly ancient asexual fungus.</title>
        <authorList>
            <person name="Ropars J."/>
            <person name="Sedzielewska K."/>
            <person name="Noel J."/>
            <person name="Charron P."/>
            <person name="Farinelli L."/>
            <person name="Marton T."/>
            <person name="Kruger M."/>
            <person name="Pelin A."/>
            <person name="Brachmann A."/>
            <person name="Corradi N."/>
        </authorList>
    </citation>
    <scope>NUCLEOTIDE SEQUENCE [LARGE SCALE GENOMIC DNA]</scope>
    <source>
        <strain evidence="2 4">C2</strain>
    </source>
</reference>
<evidence type="ECO:0000313" key="3">
    <source>
        <dbReference type="EMBL" id="PKK65136.1"/>
    </source>
</evidence>
<proteinExistence type="predicted"/>
<protein>
    <submittedName>
        <fullName evidence="2">Uncharacterized protein</fullName>
    </submittedName>
</protein>
<evidence type="ECO:0000313" key="4">
    <source>
        <dbReference type="Proteomes" id="UP000233469"/>
    </source>
</evidence>
<dbReference type="EMBL" id="LLXL01001320">
    <property type="protein sequence ID" value="PKK65136.1"/>
    <property type="molecule type" value="Genomic_DNA"/>
</dbReference>
<name>A0A2N1MLC3_9GLOM</name>
<accession>A0A2N1MLC3</accession>
<dbReference type="Proteomes" id="UP000233469">
    <property type="component" value="Unassembled WGS sequence"/>
</dbReference>
<sequence length="62" mass="7325">MLSASTTLTHVLNVYTSGMEHSSRVYISFFKTKIKHNPTRLYEWRVQAVPIVLHIHTLEWRV</sequence>
<dbReference type="AlphaFoldDB" id="A0A2N1MLC3"/>
<reference evidence="2 4" key="2">
    <citation type="submission" date="2017-10" db="EMBL/GenBank/DDBJ databases">
        <title>Extensive intraspecific genome diversity in a model arbuscular mycorrhizal fungus.</title>
        <authorList>
            <person name="Chen E.C.H."/>
            <person name="Morin E."/>
            <person name="Baudet D."/>
            <person name="Noel J."/>
            <person name="Ndikumana S."/>
            <person name="Charron P."/>
            <person name="St-Onge C."/>
            <person name="Giorgi J."/>
            <person name="Grigoriev I.V."/>
            <person name="Roux C."/>
            <person name="Martin F.M."/>
            <person name="Corradi N."/>
        </authorList>
    </citation>
    <scope>NUCLEOTIDE SEQUENCE [LARGE SCALE GENOMIC DNA]</scope>
    <source>
        <strain evidence="2 4">C2</strain>
    </source>
</reference>
<gene>
    <name evidence="3" type="ORF">RhiirC2_755535</name>
    <name evidence="2" type="ORF">RhiirC2_759612</name>
    <name evidence="1" type="ORF">RhiirC2_763537</name>
</gene>
<evidence type="ECO:0000313" key="1">
    <source>
        <dbReference type="EMBL" id="PKK58232.1"/>
    </source>
</evidence>
<comment type="caution">
    <text evidence="2">The sequence shown here is derived from an EMBL/GenBank/DDBJ whole genome shotgun (WGS) entry which is preliminary data.</text>
</comment>
<dbReference type="EMBL" id="LLXL01003735">
    <property type="protein sequence ID" value="PKK58232.1"/>
    <property type="molecule type" value="Genomic_DNA"/>
</dbReference>